<dbReference type="Proteomes" id="UP000494115">
    <property type="component" value="Unassembled WGS sequence"/>
</dbReference>
<dbReference type="GO" id="GO:0004803">
    <property type="term" value="F:transposase activity"/>
    <property type="evidence" value="ECO:0007669"/>
    <property type="project" value="InterPro"/>
</dbReference>
<dbReference type="InterPro" id="IPR036388">
    <property type="entry name" value="WH-like_DNA-bd_sf"/>
</dbReference>
<evidence type="ECO:0000313" key="2">
    <source>
        <dbReference type="Proteomes" id="UP000494115"/>
    </source>
</evidence>
<gene>
    <name evidence="1" type="ORF">LMG28138_06037</name>
</gene>
<evidence type="ECO:0000313" key="1">
    <source>
        <dbReference type="EMBL" id="CAB3808364.1"/>
    </source>
</evidence>
<accession>A0A6S7BYF6</accession>
<reference evidence="1 2" key="1">
    <citation type="submission" date="2020-04" db="EMBL/GenBank/DDBJ databases">
        <authorList>
            <person name="De Canck E."/>
        </authorList>
    </citation>
    <scope>NUCLEOTIDE SEQUENCE [LARGE SCALE GENOMIC DNA]</scope>
    <source>
        <strain evidence="1 2">LMG 28138</strain>
    </source>
</reference>
<keyword evidence="2" id="KW-1185">Reference proteome</keyword>
<sequence length="127" mass="13940">MENKEVVTVTPRSARRRFSAQFKRELVEQALRPDVSLAALAQANGINVNQLSRWRRLHLQDQTPVALVPVRLTQALPTATPTPVTTAVEIGEIEWHHGDTRLVVRGSVDATVLRAIISQTLAAASST</sequence>
<dbReference type="NCBIfam" id="NF047595">
    <property type="entry name" value="IS66_ISRel24_TnpA"/>
    <property type="match status" value="1"/>
</dbReference>
<dbReference type="AlphaFoldDB" id="A0A6S7BYF6"/>
<organism evidence="1 2">
    <name type="scientific">Pararobbsia alpina</name>
    <dbReference type="NCBI Taxonomy" id="621374"/>
    <lineage>
        <taxon>Bacteria</taxon>
        <taxon>Pseudomonadati</taxon>
        <taxon>Pseudomonadota</taxon>
        <taxon>Betaproteobacteria</taxon>
        <taxon>Burkholderiales</taxon>
        <taxon>Burkholderiaceae</taxon>
        <taxon>Pararobbsia</taxon>
    </lineage>
</organism>
<dbReference type="InterPro" id="IPR002514">
    <property type="entry name" value="Transposase_8"/>
</dbReference>
<protein>
    <recommendedName>
        <fullName evidence="3">Transposase</fullName>
    </recommendedName>
</protein>
<dbReference type="GO" id="GO:0006313">
    <property type="term" value="P:DNA transposition"/>
    <property type="evidence" value="ECO:0007669"/>
    <property type="project" value="InterPro"/>
</dbReference>
<dbReference type="SUPFAM" id="SSF48295">
    <property type="entry name" value="TrpR-like"/>
    <property type="match status" value="1"/>
</dbReference>
<dbReference type="Gene3D" id="1.10.10.10">
    <property type="entry name" value="Winged helix-like DNA-binding domain superfamily/Winged helix DNA-binding domain"/>
    <property type="match status" value="1"/>
</dbReference>
<name>A0A6S7BYF6_9BURK</name>
<dbReference type="GO" id="GO:0043565">
    <property type="term" value="F:sequence-specific DNA binding"/>
    <property type="evidence" value="ECO:0007669"/>
    <property type="project" value="InterPro"/>
</dbReference>
<evidence type="ECO:0008006" key="3">
    <source>
        <dbReference type="Google" id="ProtNLM"/>
    </source>
</evidence>
<dbReference type="Pfam" id="PF01527">
    <property type="entry name" value="HTH_Tnp_1"/>
    <property type="match status" value="1"/>
</dbReference>
<dbReference type="InterPro" id="IPR010921">
    <property type="entry name" value="Trp_repressor/repl_initiator"/>
</dbReference>
<dbReference type="RefSeq" id="WP_175108501.1">
    <property type="nucleotide sequence ID" value="NZ_CADIKM010000130.1"/>
</dbReference>
<dbReference type="EMBL" id="CADIKM010000130">
    <property type="protein sequence ID" value="CAB3808364.1"/>
    <property type="molecule type" value="Genomic_DNA"/>
</dbReference>
<proteinExistence type="predicted"/>